<keyword evidence="1" id="KW-1133">Transmembrane helix</keyword>
<evidence type="ECO:0000313" key="3">
    <source>
        <dbReference type="EMBL" id="HGS86656.1"/>
    </source>
</evidence>
<dbReference type="InterPro" id="IPR011767">
    <property type="entry name" value="GLR_AS"/>
</dbReference>
<feature type="transmembrane region" description="Helical" evidence="1">
    <location>
        <begin position="390"/>
        <end position="410"/>
    </location>
</feature>
<reference evidence="3" key="1">
    <citation type="journal article" date="2020" name="mSystems">
        <title>Genome- and Community-Level Interaction Insights into Carbon Utilization and Element Cycling Functions of Hydrothermarchaeota in Hydrothermal Sediment.</title>
        <authorList>
            <person name="Zhou Z."/>
            <person name="Liu Y."/>
            <person name="Xu W."/>
            <person name="Pan J."/>
            <person name="Luo Z.H."/>
            <person name="Li M."/>
        </authorList>
    </citation>
    <scope>NUCLEOTIDE SEQUENCE [LARGE SCALE GENOMIC DNA]</scope>
    <source>
        <strain evidence="3">SpSt-556</strain>
    </source>
</reference>
<dbReference type="PROSITE" id="PS51354">
    <property type="entry name" value="GLUTAREDOXIN_2"/>
    <property type="match status" value="1"/>
</dbReference>
<dbReference type="CDD" id="cd02947">
    <property type="entry name" value="TRX_family"/>
    <property type="match status" value="1"/>
</dbReference>
<keyword evidence="1" id="KW-0472">Membrane</keyword>
<dbReference type="EMBL" id="DSXR01000041">
    <property type="protein sequence ID" value="HGS86656.1"/>
    <property type="molecule type" value="Genomic_DNA"/>
</dbReference>
<sequence>MDKKLRWLNHFPNLWWGIAIGLLAVLLNAGVPVQAQEQPPQENKAVIYMFWGDGCPHCAEAKPYLEGLAQRYPWVELRFYEVWYDEDNRVLFEKMAAAYGFEARYVPTIFIGTQHWVGYNKSINPDIEKVIMECRELGCPDAGAGVIFPAQPTPSAPQPTAAAQPQAETLTLPLIGTVDLSRQSLAVSTALIAFVDGFNPCSVWVLTMLLALTLHTGSRRKVVIIGVVFLTVTAAVYALFIAGLFTIFTFISFVGWIRVVVALVALFFAAVNIKDYFFYKEGLSFTIADEKKPGIARGIRRVMDASQSLWGLIGATIALAAGVSLVEFSCTAGFPVLWSNLLVANQVEPLTFVVLLLLYMLIYQIDELAIFFVAVFTLKASRLEEKHGRILKLIGGVLMLTLAVVMVLNPNLLDELNTALIVFAAAFAVTGLILLVHRRILPRFGIWIGTEAHPRRRHTGRKSQASQPEK</sequence>
<evidence type="ECO:0000256" key="1">
    <source>
        <dbReference type="SAM" id="Phobius"/>
    </source>
</evidence>
<dbReference type="SUPFAM" id="SSF52833">
    <property type="entry name" value="Thioredoxin-like"/>
    <property type="match status" value="1"/>
</dbReference>
<feature type="transmembrane region" description="Helical" evidence="1">
    <location>
        <begin position="416"/>
        <end position="436"/>
    </location>
</feature>
<dbReference type="PROSITE" id="PS00195">
    <property type="entry name" value="GLUTAREDOXIN_1"/>
    <property type="match status" value="1"/>
</dbReference>
<protein>
    <recommendedName>
        <fullName evidence="2">Thioredoxin domain-containing protein</fullName>
    </recommendedName>
</protein>
<proteinExistence type="predicted"/>
<dbReference type="Pfam" id="PF00462">
    <property type="entry name" value="Glutaredoxin"/>
    <property type="match status" value="1"/>
</dbReference>
<gene>
    <name evidence="3" type="ORF">ENT17_03455</name>
</gene>
<dbReference type="InterPro" id="IPR036249">
    <property type="entry name" value="Thioredoxin-like_sf"/>
</dbReference>
<feature type="domain" description="Thioredoxin" evidence="2">
    <location>
        <begin position="18"/>
        <end position="168"/>
    </location>
</feature>
<name>A0A7C4KYI6_9CHLR</name>
<feature type="transmembrane region" description="Helical" evidence="1">
    <location>
        <begin position="222"/>
        <end position="247"/>
    </location>
</feature>
<dbReference type="InterPro" id="IPR013766">
    <property type="entry name" value="Thioredoxin_domain"/>
</dbReference>
<accession>A0A7C4KYI6</accession>
<feature type="transmembrane region" description="Helical" evidence="1">
    <location>
        <begin position="185"/>
        <end position="210"/>
    </location>
</feature>
<organism evidence="3">
    <name type="scientific">Bellilinea caldifistulae</name>
    <dbReference type="NCBI Taxonomy" id="360411"/>
    <lineage>
        <taxon>Bacteria</taxon>
        <taxon>Bacillati</taxon>
        <taxon>Chloroflexota</taxon>
        <taxon>Anaerolineae</taxon>
        <taxon>Anaerolineales</taxon>
        <taxon>Anaerolineaceae</taxon>
        <taxon>Bellilinea</taxon>
    </lineage>
</organism>
<evidence type="ECO:0000259" key="2">
    <source>
        <dbReference type="PROSITE" id="PS51352"/>
    </source>
</evidence>
<feature type="transmembrane region" description="Helical" evidence="1">
    <location>
        <begin position="253"/>
        <end position="273"/>
    </location>
</feature>
<dbReference type="AlphaFoldDB" id="A0A7C4KYI6"/>
<feature type="transmembrane region" description="Helical" evidence="1">
    <location>
        <begin position="309"/>
        <end position="338"/>
    </location>
</feature>
<dbReference type="InterPro" id="IPR002109">
    <property type="entry name" value="Glutaredoxin"/>
</dbReference>
<dbReference type="Gene3D" id="3.40.30.10">
    <property type="entry name" value="Glutaredoxin"/>
    <property type="match status" value="1"/>
</dbReference>
<comment type="caution">
    <text evidence="3">The sequence shown here is derived from an EMBL/GenBank/DDBJ whole genome shotgun (WGS) entry which is preliminary data.</text>
</comment>
<keyword evidence="1" id="KW-0812">Transmembrane</keyword>
<dbReference type="PROSITE" id="PS51352">
    <property type="entry name" value="THIOREDOXIN_2"/>
    <property type="match status" value="1"/>
</dbReference>
<feature type="transmembrane region" description="Helical" evidence="1">
    <location>
        <begin position="350"/>
        <end position="378"/>
    </location>
</feature>